<reference evidence="1" key="1">
    <citation type="submission" date="2020-07" db="EMBL/GenBank/DDBJ databases">
        <title>Genome sequence and genetic diversity analysis of an under-domesticated orphan crop, white fonio (Digitaria exilis).</title>
        <authorList>
            <person name="Bennetzen J.L."/>
            <person name="Chen S."/>
            <person name="Ma X."/>
            <person name="Wang X."/>
            <person name="Yssel A.E.J."/>
            <person name="Chaluvadi S.R."/>
            <person name="Johnson M."/>
            <person name="Gangashetty P."/>
            <person name="Hamidou F."/>
            <person name="Sanogo M.D."/>
            <person name="Zwaenepoel A."/>
            <person name="Wallace J."/>
            <person name="Van De Peer Y."/>
            <person name="Van Deynze A."/>
        </authorList>
    </citation>
    <scope>NUCLEOTIDE SEQUENCE</scope>
    <source>
        <tissue evidence="1">Leaves</tissue>
    </source>
</reference>
<dbReference type="PANTHER" id="PTHR31267">
    <property type="entry name" value="DENTIN SIALOPHOSPHOPROTEIN-LIKE PROTEIN"/>
    <property type="match status" value="1"/>
</dbReference>
<dbReference type="PANTHER" id="PTHR31267:SF2">
    <property type="entry name" value="EXPRESSED PROTEIN"/>
    <property type="match status" value="1"/>
</dbReference>
<sequence>MLLTNMKTFIHSTSEMDWAWAANSLIEKVSTALLILLVQLPCLFGPPYYSNVRSPLILLLSWTSPSGQTTSAKKIEDKVSKAVEVFVGRIRKMENDFVSLNKRASMLDVQLECQDLERISIVNRLGRFHGRNHAAAIEGSSASEMTPRRIFPERHVMSFAVPGNLPEGVCCFSL</sequence>
<organism evidence="1 2">
    <name type="scientific">Digitaria exilis</name>
    <dbReference type="NCBI Taxonomy" id="1010633"/>
    <lineage>
        <taxon>Eukaryota</taxon>
        <taxon>Viridiplantae</taxon>
        <taxon>Streptophyta</taxon>
        <taxon>Embryophyta</taxon>
        <taxon>Tracheophyta</taxon>
        <taxon>Spermatophyta</taxon>
        <taxon>Magnoliopsida</taxon>
        <taxon>Liliopsida</taxon>
        <taxon>Poales</taxon>
        <taxon>Poaceae</taxon>
        <taxon>PACMAD clade</taxon>
        <taxon>Panicoideae</taxon>
        <taxon>Panicodae</taxon>
        <taxon>Paniceae</taxon>
        <taxon>Anthephorinae</taxon>
        <taxon>Digitaria</taxon>
    </lineage>
</organism>
<comment type="caution">
    <text evidence="1">The sequence shown here is derived from an EMBL/GenBank/DDBJ whole genome shotgun (WGS) entry which is preliminary data.</text>
</comment>
<dbReference type="Proteomes" id="UP000636709">
    <property type="component" value="Unassembled WGS sequence"/>
</dbReference>
<evidence type="ECO:0000313" key="1">
    <source>
        <dbReference type="EMBL" id="KAF8673740.1"/>
    </source>
</evidence>
<protein>
    <submittedName>
        <fullName evidence="1">Uncharacterized protein</fullName>
    </submittedName>
</protein>
<gene>
    <name evidence="1" type="ORF">HU200_048493</name>
</gene>
<proteinExistence type="predicted"/>
<name>A0A835B653_9POAL</name>
<accession>A0A835B653</accession>
<evidence type="ECO:0000313" key="2">
    <source>
        <dbReference type="Proteomes" id="UP000636709"/>
    </source>
</evidence>
<dbReference type="AlphaFoldDB" id="A0A835B653"/>
<keyword evidence="2" id="KW-1185">Reference proteome</keyword>
<dbReference type="EMBL" id="JACEFO010002202">
    <property type="protein sequence ID" value="KAF8673740.1"/>
    <property type="molecule type" value="Genomic_DNA"/>
</dbReference>
<dbReference type="OrthoDB" id="776768at2759"/>